<dbReference type="PIRSF" id="PIRSF015601">
    <property type="entry name" value="MTase_slr0722"/>
    <property type="match status" value="1"/>
</dbReference>
<sequence>MTDPVFHVPDLAAQLATHTDGAAGAVFTLPAAETKHLAVKRIRDGESVVLTDGRGLGVAGVRTGETGGTVTGRRVLPYTPAQPTVTVVQAIPKGERAELAVDLAVQAGADRIIPWQADRCVARWDGKPGKADKARGRWEATAVTAMKQARRLSGARVDELLTDIADLPGRLDPAHRHRVLVLHEVAAQPLADTDLDADELVLVIGPEGGVTDREIAAVTAVGGSAVVLGPEVYRSAAAAAVALGALGVLTPRWSRDPR</sequence>
<keyword evidence="5 12" id="KW-0963">Cytoplasm</keyword>
<dbReference type="STRING" id="863239.GCA_000213935_00429"/>
<evidence type="ECO:0000256" key="6">
    <source>
        <dbReference type="ARBA" id="ARBA00022552"/>
    </source>
</evidence>
<dbReference type="EC" id="2.1.1.193" evidence="3 12"/>
<evidence type="ECO:0000256" key="11">
    <source>
        <dbReference type="ARBA" id="ARBA00047944"/>
    </source>
</evidence>
<evidence type="ECO:0000256" key="7">
    <source>
        <dbReference type="ARBA" id="ARBA00022603"/>
    </source>
</evidence>
<dbReference type="PANTHER" id="PTHR30027">
    <property type="entry name" value="RIBOSOMAL RNA SMALL SUBUNIT METHYLTRANSFERASE E"/>
    <property type="match status" value="1"/>
</dbReference>
<evidence type="ECO:0000313" key="14">
    <source>
        <dbReference type="EMBL" id="HCT15172.1"/>
    </source>
</evidence>
<comment type="similarity">
    <text evidence="2 12">Belongs to the RNA methyltransferase RsmE family.</text>
</comment>
<comment type="subcellular location">
    <subcellularLocation>
        <location evidence="1 12">Cytoplasm</location>
    </subcellularLocation>
</comment>
<name>A0A3D4T0V9_9CORY</name>
<dbReference type="InterPro" id="IPR029026">
    <property type="entry name" value="tRNA_m1G_MTases_N"/>
</dbReference>
<dbReference type="InterPro" id="IPR046886">
    <property type="entry name" value="RsmE_MTase_dom"/>
</dbReference>
<dbReference type="InterPro" id="IPR006700">
    <property type="entry name" value="RsmE"/>
</dbReference>
<keyword evidence="6 12" id="KW-0698">rRNA processing</keyword>
<dbReference type="GO" id="GO:0070475">
    <property type="term" value="P:rRNA base methylation"/>
    <property type="evidence" value="ECO:0007669"/>
    <property type="project" value="TreeGrafter"/>
</dbReference>
<dbReference type="Proteomes" id="UP000261739">
    <property type="component" value="Unassembled WGS sequence"/>
</dbReference>
<accession>A0A3D4T0V9</accession>
<dbReference type="Gene3D" id="2.40.240.20">
    <property type="entry name" value="Hypothetical PUA domain-like, domain 1"/>
    <property type="match status" value="1"/>
</dbReference>
<dbReference type="RefSeq" id="WP_273052408.1">
    <property type="nucleotide sequence ID" value="NZ_DAITTW010000004.1"/>
</dbReference>
<dbReference type="AlphaFoldDB" id="A0A3D4T0V9"/>
<evidence type="ECO:0000256" key="1">
    <source>
        <dbReference type="ARBA" id="ARBA00004496"/>
    </source>
</evidence>
<dbReference type="CDD" id="cd18084">
    <property type="entry name" value="RsmE-like"/>
    <property type="match status" value="1"/>
</dbReference>
<reference evidence="14 15" key="1">
    <citation type="journal article" date="2018" name="Nat. Biotechnol.">
        <title>A standardized bacterial taxonomy based on genome phylogeny substantially revises the tree of life.</title>
        <authorList>
            <person name="Parks D.H."/>
            <person name="Chuvochina M."/>
            <person name="Waite D.W."/>
            <person name="Rinke C."/>
            <person name="Skarshewski A."/>
            <person name="Chaumeil P.A."/>
            <person name="Hugenholtz P."/>
        </authorList>
    </citation>
    <scope>NUCLEOTIDE SEQUENCE [LARGE SCALE GENOMIC DNA]</scope>
    <source>
        <strain evidence="14">UBA11247</strain>
    </source>
</reference>
<evidence type="ECO:0000256" key="4">
    <source>
        <dbReference type="ARBA" id="ARBA00013673"/>
    </source>
</evidence>
<evidence type="ECO:0000313" key="15">
    <source>
        <dbReference type="Proteomes" id="UP000261739"/>
    </source>
</evidence>
<keyword evidence="8 12" id="KW-0808">Transferase</keyword>
<dbReference type="InterPro" id="IPR029028">
    <property type="entry name" value="Alpha/beta_knot_MTases"/>
</dbReference>
<evidence type="ECO:0000256" key="5">
    <source>
        <dbReference type="ARBA" id="ARBA00022490"/>
    </source>
</evidence>
<comment type="caution">
    <text evidence="14">The sequence shown here is derived from an EMBL/GenBank/DDBJ whole genome shotgun (WGS) entry which is preliminary data.</text>
</comment>
<dbReference type="GO" id="GO:0005737">
    <property type="term" value="C:cytoplasm"/>
    <property type="evidence" value="ECO:0007669"/>
    <property type="project" value="UniProtKB-SubCell"/>
</dbReference>
<dbReference type="SUPFAM" id="SSF75217">
    <property type="entry name" value="alpha/beta knot"/>
    <property type="match status" value="1"/>
</dbReference>
<evidence type="ECO:0000256" key="12">
    <source>
        <dbReference type="PIRNR" id="PIRNR015601"/>
    </source>
</evidence>
<evidence type="ECO:0000256" key="8">
    <source>
        <dbReference type="ARBA" id="ARBA00022679"/>
    </source>
</evidence>
<dbReference type="Pfam" id="PF04452">
    <property type="entry name" value="Methyltrans_RNA"/>
    <property type="match status" value="1"/>
</dbReference>
<evidence type="ECO:0000256" key="3">
    <source>
        <dbReference type="ARBA" id="ARBA00012328"/>
    </source>
</evidence>
<evidence type="ECO:0000256" key="9">
    <source>
        <dbReference type="ARBA" id="ARBA00022691"/>
    </source>
</evidence>
<keyword evidence="7 12" id="KW-0489">Methyltransferase</keyword>
<protein>
    <recommendedName>
        <fullName evidence="4 12">Ribosomal RNA small subunit methyltransferase E</fullName>
        <ecNumber evidence="3 12">2.1.1.193</ecNumber>
    </recommendedName>
</protein>
<feature type="domain" description="Ribosomal RNA small subunit methyltransferase E methyltransferase" evidence="13">
    <location>
        <begin position="83"/>
        <end position="246"/>
    </location>
</feature>
<gene>
    <name evidence="14" type="ORF">DIW82_10430</name>
</gene>
<evidence type="ECO:0000256" key="10">
    <source>
        <dbReference type="ARBA" id="ARBA00025699"/>
    </source>
</evidence>
<dbReference type="EMBL" id="DQID01000268">
    <property type="protein sequence ID" value="HCT15172.1"/>
    <property type="molecule type" value="Genomic_DNA"/>
</dbReference>
<dbReference type="NCBIfam" id="NF008693">
    <property type="entry name" value="PRK11713.2-3"/>
    <property type="match status" value="1"/>
</dbReference>
<dbReference type="NCBIfam" id="TIGR00046">
    <property type="entry name" value="RsmE family RNA methyltransferase"/>
    <property type="match status" value="1"/>
</dbReference>
<proteinExistence type="inferred from homology"/>
<dbReference type="Gene3D" id="3.40.1280.10">
    <property type="match status" value="1"/>
</dbReference>
<dbReference type="GO" id="GO:0070042">
    <property type="term" value="F:rRNA (uridine-N3-)-methyltransferase activity"/>
    <property type="evidence" value="ECO:0007669"/>
    <property type="project" value="TreeGrafter"/>
</dbReference>
<comment type="catalytic activity">
    <reaction evidence="11 12">
        <text>uridine(1498) in 16S rRNA + S-adenosyl-L-methionine = N(3)-methyluridine(1498) in 16S rRNA + S-adenosyl-L-homocysteine + H(+)</text>
        <dbReference type="Rhea" id="RHEA:42920"/>
        <dbReference type="Rhea" id="RHEA-COMP:10283"/>
        <dbReference type="Rhea" id="RHEA-COMP:10284"/>
        <dbReference type="ChEBI" id="CHEBI:15378"/>
        <dbReference type="ChEBI" id="CHEBI:57856"/>
        <dbReference type="ChEBI" id="CHEBI:59789"/>
        <dbReference type="ChEBI" id="CHEBI:65315"/>
        <dbReference type="ChEBI" id="CHEBI:74502"/>
        <dbReference type="EC" id="2.1.1.193"/>
    </reaction>
</comment>
<evidence type="ECO:0000256" key="2">
    <source>
        <dbReference type="ARBA" id="ARBA00005528"/>
    </source>
</evidence>
<evidence type="ECO:0000259" key="13">
    <source>
        <dbReference type="Pfam" id="PF04452"/>
    </source>
</evidence>
<comment type="function">
    <text evidence="10 12">Specifically methylates the N3 position of the uracil ring of uridine 1498 (m3U1498) in 16S rRNA. Acts on the fully assembled 30S ribosomal subunit.</text>
</comment>
<organism evidence="14 15">
    <name type="scientific">Corynebacterium nuruki</name>
    <dbReference type="NCBI Taxonomy" id="1032851"/>
    <lineage>
        <taxon>Bacteria</taxon>
        <taxon>Bacillati</taxon>
        <taxon>Actinomycetota</taxon>
        <taxon>Actinomycetes</taxon>
        <taxon>Mycobacteriales</taxon>
        <taxon>Corynebacteriaceae</taxon>
        <taxon>Corynebacterium</taxon>
    </lineage>
</organism>
<dbReference type="PANTHER" id="PTHR30027:SF3">
    <property type="entry name" value="16S RRNA (URACIL(1498)-N(3))-METHYLTRANSFERASE"/>
    <property type="match status" value="1"/>
</dbReference>
<keyword evidence="9 12" id="KW-0949">S-adenosyl-L-methionine</keyword>